<evidence type="ECO:0000259" key="1">
    <source>
        <dbReference type="Pfam" id="PF05695"/>
    </source>
</evidence>
<gene>
    <name evidence="2" type="ORF">PHJA_000819700</name>
</gene>
<evidence type="ECO:0000313" key="2">
    <source>
        <dbReference type="EMBL" id="GFP86759.1"/>
    </source>
</evidence>
<dbReference type="OrthoDB" id="1705468at2759"/>
<name>A0A830BMI6_9LAMI</name>
<accession>A0A830BMI6</accession>
<proteinExistence type="predicted"/>
<protein>
    <submittedName>
        <fullName evidence="2">Protein ycf2</fullName>
    </submittedName>
</protein>
<dbReference type="AlphaFoldDB" id="A0A830BMI6"/>
<dbReference type="Pfam" id="PF05695">
    <property type="entry name" value="Ycf2"/>
    <property type="match status" value="1"/>
</dbReference>
<evidence type="ECO:0000313" key="3">
    <source>
        <dbReference type="Proteomes" id="UP000653305"/>
    </source>
</evidence>
<sequence>MYNLSKSFHFLSRYDPFVRKTIDSIADIPGTPLKEGQIVNFERTYCPLSDILVVVVVVV</sequence>
<dbReference type="InterPro" id="IPR056777">
    <property type="entry name" value="Ycf2_N"/>
</dbReference>
<keyword evidence="3" id="KW-1185">Reference proteome</keyword>
<comment type="caution">
    <text evidence="2">The sequence shown here is derived from an EMBL/GenBank/DDBJ whole genome shotgun (WGS) entry which is preliminary data.</text>
</comment>
<organism evidence="2 3">
    <name type="scientific">Phtheirospermum japonicum</name>
    <dbReference type="NCBI Taxonomy" id="374723"/>
    <lineage>
        <taxon>Eukaryota</taxon>
        <taxon>Viridiplantae</taxon>
        <taxon>Streptophyta</taxon>
        <taxon>Embryophyta</taxon>
        <taxon>Tracheophyta</taxon>
        <taxon>Spermatophyta</taxon>
        <taxon>Magnoliopsida</taxon>
        <taxon>eudicotyledons</taxon>
        <taxon>Gunneridae</taxon>
        <taxon>Pentapetalae</taxon>
        <taxon>asterids</taxon>
        <taxon>lamiids</taxon>
        <taxon>Lamiales</taxon>
        <taxon>Orobanchaceae</taxon>
        <taxon>Orobanchaceae incertae sedis</taxon>
        <taxon>Phtheirospermum</taxon>
    </lineage>
</organism>
<dbReference type="Proteomes" id="UP000653305">
    <property type="component" value="Unassembled WGS sequence"/>
</dbReference>
<dbReference type="EMBL" id="BMAC01000131">
    <property type="protein sequence ID" value="GFP86759.1"/>
    <property type="molecule type" value="Genomic_DNA"/>
</dbReference>
<feature type="domain" description="Ycf2 N-terminal" evidence="1">
    <location>
        <begin position="2"/>
        <end position="52"/>
    </location>
</feature>
<reference evidence="2" key="1">
    <citation type="submission" date="2020-07" db="EMBL/GenBank/DDBJ databases">
        <title>Ethylene signaling mediates host invasion by parasitic plants.</title>
        <authorList>
            <person name="Yoshida S."/>
        </authorList>
    </citation>
    <scope>NUCLEOTIDE SEQUENCE</scope>
    <source>
        <strain evidence="2">Okayama</strain>
    </source>
</reference>